<evidence type="ECO:0000313" key="5">
    <source>
        <dbReference type="Proteomes" id="UP000190667"/>
    </source>
</evidence>
<evidence type="ECO:0000256" key="1">
    <source>
        <dbReference type="ARBA" id="ARBA00022679"/>
    </source>
</evidence>
<dbReference type="InterPro" id="IPR050832">
    <property type="entry name" value="Bact_Acetyltransf"/>
</dbReference>
<keyword evidence="5" id="KW-1185">Reference proteome</keyword>
<accession>A0A1S8YSR8</accession>
<dbReference type="Gene3D" id="3.40.630.30">
    <property type="match status" value="1"/>
</dbReference>
<dbReference type="GO" id="GO:0016747">
    <property type="term" value="F:acyltransferase activity, transferring groups other than amino-acyl groups"/>
    <property type="evidence" value="ECO:0007669"/>
    <property type="project" value="InterPro"/>
</dbReference>
<reference evidence="4 5" key="1">
    <citation type="submission" date="2016-12" db="EMBL/GenBank/DDBJ databases">
        <title>Izhakiella australiana sp. nov. of genus Izhakiella isolated from Australian desert.</title>
        <authorList>
            <person name="Ji M."/>
        </authorList>
    </citation>
    <scope>NUCLEOTIDE SEQUENCE [LARGE SCALE GENOMIC DNA]</scope>
    <source>
        <strain evidence="4 5">D4N98</strain>
    </source>
</reference>
<evidence type="ECO:0000259" key="3">
    <source>
        <dbReference type="PROSITE" id="PS51186"/>
    </source>
</evidence>
<evidence type="ECO:0000313" key="4">
    <source>
        <dbReference type="EMBL" id="OON41898.1"/>
    </source>
</evidence>
<organism evidence="4 5">
    <name type="scientific">Izhakiella australiensis</name>
    <dbReference type="NCBI Taxonomy" id="1926881"/>
    <lineage>
        <taxon>Bacteria</taxon>
        <taxon>Pseudomonadati</taxon>
        <taxon>Pseudomonadota</taxon>
        <taxon>Gammaproteobacteria</taxon>
        <taxon>Enterobacterales</taxon>
        <taxon>Erwiniaceae</taxon>
        <taxon>Izhakiella</taxon>
    </lineage>
</organism>
<dbReference type="Pfam" id="PF00583">
    <property type="entry name" value="Acetyltransf_1"/>
    <property type="match status" value="1"/>
</dbReference>
<dbReference type="PROSITE" id="PS51186">
    <property type="entry name" value="GNAT"/>
    <property type="match status" value="1"/>
</dbReference>
<proteinExistence type="predicted"/>
<keyword evidence="1" id="KW-0808">Transferase</keyword>
<comment type="caution">
    <text evidence="4">The sequence shown here is derived from an EMBL/GenBank/DDBJ whole genome shotgun (WGS) entry which is preliminary data.</text>
</comment>
<gene>
    <name evidence="4" type="ORF">BTJ39_01695</name>
</gene>
<name>A0A1S8YSR8_9GAMM</name>
<keyword evidence="2" id="KW-0012">Acyltransferase</keyword>
<protein>
    <recommendedName>
        <fullName evidence="3">N-acetyltransferase domain-containing protein</fullName>
    </recommendedName>
</protein>
<dbReference type="OrthoDB" id="6864670at2"/>
<dbReference type="InterPro" id="IPR000182">
    <property type="entry name" value="GNAT_dom"/>
</dbReference>
<dbReference type="EMBL" id="MRUL01000001">
    <property type="protein sequence ID" value="OON41898.1"/>
    <property type="molecule type" value="Genomic_DNA"/>
</dbReference>
<evidence type="ECO:0000256" key="2">
    <source>
        <dbReference type="ARBA" id="ARBA00023315"/>
    </source>
</evidence>
<dbReference type="SUPFAM" id="SSF55729">
    <property type="entry name" value="Acyl-CoA N-acyltransferases (Nat)"/>
    <property type="match status" value="1"/>
</dbReference>
<dbReference type="Proteomes" id="UP000190667">
    <property type="component" value="Unassembled WGS sequence"/>
</dbReference>
<dbReference type="InterPro" id="IPR016181">
    <property type="entry name" value="Acyl_CoA_acyltransferase"/>
</dbReference>
<dbReference type="STRING" id="1926881.BTJ39_01695"/>
<sequence>MLNFTVATSQDAALLSQLGEESYRHHFSAYWQEPAELEAFIHREYARPVITQSLAGGDCWLIAAADRPVGFIKLSWSQSLPDSSASGAYLHKLYLLAQQTGQGWGQQMFAEACRQARERQECWLWLEVLANNTGARRFYQRQGMHEVGSCWFGSDSQRSELIQMQMAL</sequence>
<dbReference type="RefSeq" id="WP_078000923.1">
    <property type="nucleotide sequence ID" value="NZ_MRUL01000001.1"/>
</dbReference>
<dbReference type="PANTHER" id="PTHR43877:SF2">
    <property type="entry name" value="AMINOALKYLPHOSPHONATE N-ACETYLTRANSFERASE-RELATED"/>
    <property type="match status" value="1"/>
</dbReference>
<feature type="domain" description="N-acetyltransferase" evidence="3">
    <location>
        <begin position="2"/>
        <end position="168"/>
    </location>
</feature>
<dbReference type="PANTHER" id="PTHR43877">
    <property type="entry name" value="AMINOALKYLPHOSPHONATE N-ACETYLTRANSFERASE-RELATED-RELATED"/>
    <property type="match status" value="1"/>
</dbReference>
<dbReference type="AlphaFoldDB" id="A0A1S8YSR8"/>